<feature type="chain" id="PRO_5030794464" evidence="1">
    <location>
        <begin position="22"/>
        <end position="268"/>
    </location>
</feature>
<protein>
    <submittedName>
        <fullName evidence="3">Endonuclease YncB(Thermonuclease family)</fullName>
    </submittedName>
</protein>
<evidence type="ECO:0000313" key="4">
    <source>
        <dbReference type="Proteomes" id="UP000528964"/>
    </source>
</evidence>
<comment type="caution">
    <text evidence="3">The sequence shown here is derived from an EMBL/GenBank/DDBJ whole genome shotgun (WGS) entry which is preliminary data.</text>
</comment>
<dbReference type="Gene3D" id="2.40.50.90">
    <property type="match status" value="1"/>
</dbReference>
<dbReference type="InterPro" id="IPR035437">
    <property type="entry name" value="SNase_OB-fold_sf"/>
</dbReference>
<organism evidence="3 4">
    <name type="scientific">Hansschlegelia beijingensis</name>
    <dbReference type="NCBI Taxonomy" id="1133344"/>
    <lineage>
        <taxon>Bacteria</taxon>
        <taxon>Pseudomonadati</taxon>
        <taxon>Pseudomonadota</taxon>
        <taxon>Alphaproteobacteria</taxon>
        <taxon>Hyphomicrobiales</taxon>
        <taxon>Methylopilaceae</taxon>
        <taxon>Hansschlegelia</taxon>
    </lineage>
</organism>
<feature type="domain" description="TNase-like" evidence="2">
    <location>
        <begin position="30"/>
        <end position="161"/>
    </location>
</feature>
<feature type="signal peptide" evidence="1">
    <location>
        <begin position="1"/>
        <end position="21"/>
    </location>
</feature>
<accession>A0A7W6GGW2</accession>
<dbReference type="RefSeq" id="WP_183396610.1">
    <property type="nucleotide sequence ID" value="NZ_JACIDR010000008.1"/>
</dbReference>
<dbReference type="GO" id="GO:0004519">
    <property type="term" value="F:endonuclease activity"/>
    <property type="evidence" value="ECO:0007669"/>
    <property type="project" value="UniProtKB-KW"/>
</dbReference>
<dbReference type="AlphaFoldDB" id="A0A7W6GGW2"/>
<dbReference type="SUPFAM" id="SSF50199">
    <property type="entry name" value="Staphylococcal nuclease"/>
    <property type="match status" value="1"/>
</dbReference>
<sequence length="268" mass="28348">MIRPPGLLATAICAISAPAHGQAPCSLAAPAETVRVERAVDGDTALLADGREVRLAAVAAPKTPLGMKPEAWPLAAGARAALAAALSGRTVELRLSGRTPDRYGRLRGFLSEPGAADHTGVAADLTARGLLRWTADNSDCAATLRAAEDRARAARLGLWAEPYYEVRDAADGEALMKAEGRFVVAEGRVASVRTAAGRLYVNFGKRWRNALSLTVSEATLRRLGGVHALDLRTGARVRARGVVEARRGPIIEVLNREQIERLDGAPGR</sequence>
<name>A0A7W6GGW2_9HYPH</name>
<dbReference type="Proteomes" id="UP000528964">
    <property type="component" value="Unassembled WGS sequence"/>
</dbReference>
<dbReference type="Pfam" id="PF00565">
    <property type="entry name" value="SNase"/>
    <property type="match status" value="1"/>
</dbReference>
<dbReference type="SMART" id="SM00318">
    <property type="entry name" value="SNc"/>
    <property type="match status" value="1"/>
</dbReference>
<proteinExistence type="predicted"/>
<gene>
    <name evidence="3" type="ORF">GGR24_003439</name>
</gene>
<dbReference type="PROSITE" id="PS50830">
    <property type="entry name" value="TNASE_3"/>
    <property type="match status" value="1"/>
</dbReference>
<evidence type="ECO:0000259" key="2">
    <source>
        <dbReference type="PROSITE" id="PS50830"/>
    </source>
</evidence>
<keyword evidence="1" id="KW-0732">Signal</keyword>
<evidence type="ECO:0000256" key="1">
    <source>
        <dbReference type="SAM" id="SignalP"/>
    </source>
</evidence>
<evidence type="ECO:0000313" key="3">
    <source>
        <dbReference type="EMBL" id="MBB3974750.1"/>
    </source>
</evidence>
<keyword evidence="4" id="KW-1185">Reference proteome</keyword>
<reference evidence="3 4" key="1">
    <citation type="submission" date="2020-08" db="EMBL/GenBank/DDBJ databases">
        <title>Genomic Encyclopedia of Type Strains, Phase IV (KMG-IV): sequencing the most valuable type-strain genomes for metagenomic binning, comparative biology and taxonomic classification.</title>
        <authorList>
            <person name="Goeker M."/>
        </authorList>
    </citation>
    <scope>NUCLEOTIDE SEQUENCE [LARGE SCALE GENOMIC DNA]</scope>
    <source>
        <strain evidence="3 4">DSM 25481</strain>
    </source>
</reference>
<keyword evidence="3" id="KW-0255">Endonuclease</keyword>
<dbReference type="InterPro" id="IPR016071">
    <property type="entry name" value="Staphylococal_nuclease_OB-fold"/>
</dbReference>
<keyword evidence="3" id="KW-0378">Hydrolase</keyword>
<dbReference type="EMBL" id="JACIDR010000008">
    <property type="protein sequence ID" value="MBB3974750.1"/>
    <property type="molecule type" value="Genomic_DNA"/>
</dbReference>
<keyword evidence="3" id="KW-0540">Nuclease</keyword>